<dbReference type="EMBL" id="CP118099">
    <property type="protein sequence ID" value="WDH75337.1"/>
    <property type="molecule type" value="Genomic_DNA"/>
</dbReference>
<feature type="domain" description="Core-binding (CB)" evidence="7">
    <location>
        <begin position="3"/>
        <end position="87"/>
    </location>
</feature>
<dbReference type="PANTHER" id="PTHR30349:SF64">
    <property type="entry name" value="PROPHAGE INTEGRASE INTD-RELATED"/>
    <property type="match status" value="1"/>
</dbReference>
<dbReference type="InterPro" id="IPR011010">
    <property type="entry name" value="DNA_brk_join_enz"/>
</dbReference>
<evidence type="ECO:0000256" key="3">
    <source>
        <dbReference type="ARBA" id="ARBA00023125"/>
    </source>
</evidence>
<evidence type="ECO:0000313" key="8">
    <source>
        <dbReference type="EMBL" id="WDH75337.1"/>
    </source>
</evidence>
<dbReference type="InterPro" id="IPR002104">
    <property type="entry name" value="Integrase_catalytic"/>
</dbReference>
<reference evidence="8 9" key="1">
    <citation type="submission" date="2023-02" db="EMBL/GenBank/DDBJ databases">
        <title>A bacterium isolated from plastisphere.</title>
        <authorList>
            <person name="Sun Y."/>
        </authorList>
    </citation>
    <scope>NUCLEOTIDE SEQUENCE [LARGE SCALE GENOMIC DNA]</scope>
    <source>
        <strain evidence="9">a-1</strain>
    </source>
</reference>
<dbReference type="InterPro" id="IPR010998">
    <property type="entry name" value="Integrase_recombinase_N"/>
</dbReference>
<evidence type="ECO:0000256" key="2">
    <source>
        <dbReference type="ARBA" id="ARBA00022908"/>
    </source>
</evidence>
<dbReference type="SUPFAM" id="SSF56349">
    <property type="entry name" value="DNA breaking-rejoining enzymes"/>
    <property type="match status" value="1"/>
</dbReference>
<dbReference type="PROSITE" id="PS51898">
    <property type="entry name" value="TYR_RECOMBINASE"/>
    <property type="match status" value="1"/>
</dbReference>
<protein>
    <submittedName>
        <fullName evidence="8">Tyrosine-type recombinase/integrase</fullName>
    </submittedName>
</protein>
<dbReference type="RefSeq" id="WP_274356504.1">
    <property type="nucleotide sequence ID" value="NZ_CP118099.1"/>
</dbReference>
<dbReference type="CDD" id="cd00796">
    <property type="entry name" value="INT_Rci_Hp1_C"/>
    <property type="match status" value="1"/>
</dbReference>
<keyword evidence="2" id="KW-0229">DNA integration</keyword>
<evidence type="ECO:0000256" key="1">
    <source>
        <dbReference type="ARBA" id="ARBA00008857"/>
    </source>
</evidence>
<dbReference type="InterPro" id="IPR013762">
    <property type="entry name" value="Integrase-like_cat_sf"/>
</dbReference>
<organism evidence="8 9">
    <name type="scientific">Exiguobacterium marinum</name>
    <dbReference type="NCBI Taxonomy" id="273528"/>
    <lineage>
        <taxon>Bacteria</taxon>
        <taxon>Bacillati</taxon>
        <taxon>Bacillota</taxon>
        <taxon>Bacilli</taxon>
        <taxon>Bacillales</taxon>
        <taxon>Bacillales Family XII. Incertae Sedis</taxon>
        <taxon>Exiguobacterium</taxon>
    </lineage>
</organism>
<dbReference type="Pfam" id="PF02899">
    <property type="entry name" value="Phage_int_SAM_1"/>
    <property type="match status" value="1"/>
</dbReference>
<sequence>MTLHMKDAVDQHVHYLRMTGKSDNTVSQAIYKFARFQDIMGTNRTLDDFKTRQDVMPYIDTLRSAGCQPVTINNYLSALRGLYDWAITEQFVTHNPFHQLRVKVTERTPSDVPTPSALNRVIEAIDVPLYRTFLTLQLHTGMRINEVRQLTLDAIDLNARLLYIHESKTGKPRKVPLNDAALAMMTTYLEEERRCIDSPYVFPSARGELICKTTINRHLKRAAEDVLGTSVTSHTLRHAFTSHLYDKGVKETTLSELLGHSEPKTTRRYIRVREDHLRDAVERLTLE</sequence>
<evidence type="ECO:0000256" key="4">
    <source>
        <dbReference type="ARBA" id="ARBA00023172"/>
    </source>
</evidence>
<dbReference type="InterPro" id="IPR004107">
    <property type="entry name" value="Integrase_SAM-like_N"/>
</dbReference>
<dbReference type="PANTHER" id="PTHR30349">
    <property type="entry name" value="PHAGE INTEGRASE-RELATED"/>
    <property type="match status" value="1"/>
</dbReference>
<evidence type="ECO:0000259" key="7">
    <source>
        <dbReference type="PROSITE" id="PS51900"/>
    </source>
</evidence>
<dbReference type="Gene3D" id="1.10.443.10">
    <property type="entry name" value="Intergrase catalytic core"/>
    <property type="match status" value="1"/>
</dbReference>
<dbReference type="Proteomes" id="UP001213680">
    <property type="component" value="Chromosome"/>
</dbReference>
<keyword evidence="3 5" id="KW-0238">DNA-binding</keyword>
<evidence type="ECO:0000259" key="6">
    <source>
        <dbReference type="PROSITE" id="PS51898"/>
    </source>
</evidence>
<gene>
    <name evidence="8" type="ORF">PTI97_10960</name>
</gene>
<keyword evidence="4" id="KW-0233">DNA recombination</keyword>
<feature type="domain" description="Tyr recombinase" evidence="6">
    <location>
        <begin position="107"/>
        <end position="282"/>
    </location>
</feature>
<dbReference type="Pfam" id="PF00589">
    <property type="entry name" value="Phage_integrase"/>
    <property type="match status" value="1"/>
</dbReference>
<evidence type="ECO:0000313" key="9">
    <source>
        <dbReference type="Proteomes" id="UP001213680"/>
    </source>
</evidence>
<accession>A0ABY7WWU4</accession>
<dbReference type="PROSITE" id="PS51900">
    <property type="entry name" value="CB"/>
    <property type="match status" value="1"/>
</dbReference>
<dbReference type="Gene3D" id="1.10.150.130">
    <property type="match status" value="1"/>
</dbReference>
<dbReference type="InterPro" id="IPR050090">
    <property type="entry name" value="Tyrosine_recombinase_XerCD"/>
</dbReference>
<evidence type="ECO:0000256" key="5">
    <source>
        <dbReference type="PROSITE-ProRule" id="PRU01248"/>
    </source>
</evidence>
<dbReference type="InterPro" id="IPR044068">
    <property type="entry name" value="CB"/>
</dbReference>
<comment type="similarity">
    <text evidence="1">Belongs to the 'phage' integrase family.</text>
</comment>
<proteinExistence type="inferred from homology"/>
<name>A0ABY7WWU4_9BACL</name>
<keyword evidence="9" id="KW-1185">Reference proteome</keyword>